<dbReference type="Proteomes" id="UP000309450">
    <property type="component" value="Unassembled WGS sequence"/>
</dbReference>
<dbReference type="EMBL" id="SSND01000003">
    <property type="protein sequence ID" value="THD82929.1"/>
    <property type="molecule type" value="Genomic_DNA"/>
</dbReference>
<evidence type="ECO:0000256" key="1">
    <source>
        <dbReference type="SAM" id="MobiDB-lite"/>
    </source>
</evidence>
<comment type="caution">
    <text evidence="2">The sequence shown here is derived from an EMBL/GenBank/DDBJ whole genome shotgun (WGS) entry which is preliminary data.</text>
</comment>
<dbReference type="Pfam" id="PF04391">
    <property type="entry name" value="DUF533"/>
    <property type="match status" value="1"/>
</dbReference>
<accession>A0A4S3MP59</accession>
<gene>
    <name evidence="2" type="ORF">E7811_12325</name>
</gene>
<keyword evidence="3" id="KW-1185">Reference proteome</keyword>
<dbReference type="AlphaFoldDB" id="A0A4S3MP59"/>
<sequence>MSLVKTLAKVAIGVAIAKGVSHVARNGLPGATGATYAPNAGRGTRIDTGAAPGGLGDMMGDILAGGPSAKTTRRGSANTGGGLGDLLDQLAGGGQTRGSATRTSTRRTQAPSGGLEDLLKGMTGGGAAGGAGDGGIGDLLGGLLGGAMGGTTAARGGAGGLGGLGSLFDDALQGREPQSTTREQELAAALMLKAMIQAAKCDGKLDAAEKKKLTENLGDASEQEIAFVNAELASPVDVEGLARQVPEGMEQQVYLMSLMAIDLDSRNEAQYLHDLAQALGLDPREVNAIHDHAGAPRLYS</sequence>
<organism evidence="2 3">
    <name type="scientific">Aliigemmobacter aestuarii</name>
    <dbReference type="NCBI Taxonomy" id="1445661"/>
    <lineage>
        <taxon>Bacteria</taxon>
        <taxon>Pseudomonadati</taxon>
        <taxon>Pseudomonadota</taxon>
        <taxon>Alphaproteobacteria</taxon>
        <taxon>Rhodobacterales</taxon>
        <taxon>Paracoccaceae</taxon>
        <taxon>Aliigemmobacter</taxon>
    </lineage>
</organism>
<dbReference type="Gene3D" id="1.10.3680.10">
    <property type="entry name" value="TerB-like"/>
    <property type="match status" value="1"/>
</dbReference>
<dbReference type="RefSeq" id="WP_136394956.1">
    <property type="nucleotide sequence ID" value="NZ_SSND01000003.1"/>
</dbReference>
<dbReference type="CDD" id="cd07178">
    <property type="entry name" value="terB_like_YebE"/>
    <property type="match status" value="1"/>
</dbReference>
<reference evidence="2 3" key="1">
    <citation type="submission" date="2019-04" db="EMBL/GenBank/DDBJ databases">
        <title>Draft genome sequence of Gemmobacter aestuarii sp. nov.</title>
        <authorList>
            <person name="Hameed A."/>
            <person name="Lin S.-Y."/>
            <person name="Shahina M."/>
            <person name="Lai W.-A."/>
            <person name="Young C.-C."/>
        </authorList>
    </citation>
    <scope>NUCLEOTIDE SEQUENCE [LARGE SCALE GENOMIC DNA]</scope>
    <source>
        <strain evidence="2 3">CC-PW-75</strain>
    </source>
</reference>
<protein>
    <submittedName>
        <fullName evidence="2">Tellurite resistance TerB family protein</fullName>
    </submittedName>
</protein>
<evidence type="ECO:0000313" key="2">
    <source>
        <dbReference type="EMBL" id="THD82929.1"/>
    </source>
</evidence>
<dbReference type="SUPFAM" id="SSF158682">
    <property type="entry name" value="TerB-like"/>
    <property type="match status" value="1"/>
</dbReference>
<name>A0A4S3MP59_9RHOB</name>
<feature type="region of interest" description="Disordered" evidence="1">
    <location>
        <begin position="64"/>
        <end position="121"/>
    </location>
</feature>
<feature type="compositionally biased region" description="Low complexity" evidence="1">
    <location>
        <begin position="97"/>
        <end position="110"/>
    </location>
</feature>
<dbReference type="InterPro" id="IPR007486">
    <property type="entry name" value="YebE"/>
</dbReference>
<evidence type="ECO:0000313" key="3">
    <source>
        <dbReference type="Proteomes" id="UP000309450"/>
    </source>
</evidence>
<dbReference type="InterPro" id="IPR029024">
    <property type="entry name" value="TerB-like"/>
</dbReference>
<dbReference type="OrthoDB" id="7866618at2"/>
<proteinExistence type="predicted"/>